<evidence type="ECO:0000313" key="2">
    <source>
        <dbReference type="Proteomes" id="UP000538666"/>
    </source>
</evidence>
<proteinExistence type="predicted"/>
<evidence type="ECO:0008006" key="3">
    <source>
        <dbReference type="Google" id="ProtNLM"/>
    </source>
</evidence>
<protein>
    <recommendedName>
        <fullName evidence="3">Thioredoxin</fullName>
    </recommendedName>
</protein>
<sequence>MTTATTVVTLARFEQGLSWADFLVSATVNRDKFEQNYSNSVLTGEDMSFFRKTSELPNGPRKLLVIAEAWCGDVYRELPTAIHIAESAGMGLRIFLRDENPDIMGEFLSNNGKSRAIPVFVFYTADTRYITHFTERSASAHAGLALAIEQAKLKLNLPASASFGNLPDPERQLFLQEVISRIEPHADQWRRDAVREIRQRLATALHLPDASYR</sequence>
<accession>A0A841JRT6</accession>
<evidence type="ECO:0000313" key="1">
    <source>
        <dbReference type="EMBL" id="MBB6143870.1"/>
    </source>
</evidence>
<dbReference type="EMBL" id="JACHEK010000003">
    <property type="protein sequence ID" value="MBB6143870.1"/>
    <property type="molecule type" value="Genomic_DNA"/>
</dbReference>
<dbReference type="OrthoDB" id="6120799at2"/>
<dbReference type="AlphaFoldDB" id="A0A841JRT6"/>
<organism evidence="1 2">
    <name type="scientific">Silvibacterium bohemicum</name>
    <dbReference type="NCBI Taxonomy" id="1577686"/>
    <lineage>
        <taxon>Bacteria</taxon>
        <taxon>Pseudomonadati</taxon>
        <taxon>Acidobacteriota</taxon>
        <taxon>Terriglobia</taxon>
        <taxon>Terriglobales</taxon>
        <taxon>Acidobacteriaceae</taxon>
        <taxon>Silvibacterium</taxon>
    </lineage>
</organism>
<name>A0A841JRT6_9BACT</name>
<dbReference type="Gene3D" id="3.40.30.10">
    <property type="entry name" value="Glutaredoxin"/>
    <property type="match status" value="1"/>
</dbReference>
<keyword evidence="2" id="KW-1185">Reference proteome</keyword>
<reference evidence="1 2" key="1">
    <citation type="submission" date="2020-08" db="EMBL/GenBank/DDBJ databases">
        <title>Genomic Encyclopedia of Type Strains, Phase IV (KMG-IV): sequencing the most valuable type-strain genomes for metagenomic binning, comparative biology and taxonomic classification.</title>
        <authorList>
            <person name="Goeker M."/>
        </authorList>
    </citation>
    <scope>NUCLEOTIDE SEQUENCE [LARGE SCALE GENOMIC DNA]</scope>
    <source>
        <strain evidence="1 2">DSM 103733</strain>
    </source>
</reference>
<gene>
    <name evidence="1" type="ORF">HNQ77_001819</name>
</gene>
<dbReference type="Proteomes" id="UP000538666">
    <property type="component" value="Unassembled WGS sequence"/>
</dbReference>
<comment type="caution">
    <text evidence="1">The sequence shown here is derived from an EMBL/GenBank/DDBJ whole genome shotgun (WGS) entry which is preliminary data.</text>
</comment>
<dbReference type="Pfam" id="PF14595">
    <property type="entry name" value="Thioredoxin_9"/>
    <property type="match status" value="1"/>
</dbReference>
<dbReference type="RefSeq" id="WP_050058557.1">
    <property type="nucleotide sequence ID" value="NZ_JACHEK010000003.1"/>
</dbReference>